<dbReference type="Proteomes" id="UP000487350">
    <property type="component" value="Unassembled WGS sequence"/>
</dbReference>
<evidence type="ECO:0000256" key="4">
    <source>
        <dbReference type="ARBA" id="ARBA00022519"/>
    </source>
</evidence>
<reference evidence="11 12" key="1">
    <citation type="submission" date="2019-11" db="EMBL/GenBank/DDBJ databases">
        <title>Caenimonas koreensis gen. nov., sp. nov., isolated from activated sludge.</title>
        <authorList>
            <person name="Seung H.R."/>
        </authorList>
    </citation>
    <scope>NUCLEOTIDE SEQUENCE [LARGE SCALE GENOMIC DNA]</scope>
    <source>
        <strain evidence="11 12">EMB320</strain>
    </source>
</reference>
<dbReference type="EMBL" id="WJBU01000016">
    <property type="protein sequence ID" value="MRD48893.1"/>
    <property type="molecule type" value="Genomic_DNA"/>
</dbReference>
<evidence type="ECO:0000256" key="9">
    <source>
        <dbReference type="SAM" id="Phobius"/>
    </source>
</evidence>
<keyword evidence="3" id="KW-1003">Cell membrane</keyword>
<evidence type="ECO:0000313" key="12">
    <source>
        <dbReference type="Proteomes" id="UP000487350"/>
    </source>
</evidence>
<dbReference type="Gene3D" id="2.30.30.830">
    <property type="match status" value="1"/>
</dbReference>
<comment type="subcellular location">
    <subcellularLocation>
        <location evidence="1">Cell inner membrane</location>
    </subcellularLocation>
</comment>
<name>A0A844B6T6_9BURK</name>
<feature type="domain" description="Type II secretion system protein GspC N-terminal" evidence="10">
    <location>
        <begin position="65"/>
        <end position="130"/>
    </location>
</feature>
<evidence type="ECO:0000313" key="11">
    <source>
        <dbReference type="EMBL" id="MRD48893.1"/>
    </source>
</evidence>
<evidence type="ECO:0000256" key="5">
    <source>
        <dbReference type="ARBA" id="ARBA00022692"/>
    </source>
</evidence>
<dbReference type="InterPro" id="IPR024961">
    <property type="entry name" value="T2SS_GspC_N"/>
</dbReference>
<evidence type="ECO:0000256" key="8">
    <source>
        <dbReference type="ARBA" id="ARBA00023136"/>
    </source>
</evidence>
<keyword evidence="6" id="KW-0653">Protein transport</keyword>
<organism evidence="11 12">
    <name type="scientific">Caenimonas koreensis DSM 17982</name>
    <dbReference type="NCBI Taxonomy" id="1121255"/>
    <lineage>
        <taxon>Bacteria</taxon>
        <taxon>Pseudomonadati</taxon>
        <taxon>Pseudomonadota</taxon>
        <taxon>Betaproteobacteria</taxon>
        <taxon>Burkholderiales</taxon>
        <taxon>Comamonadaceae</taxon>
        <taxon>Caenimonas</taxon>
    </lineage>
</organism>
<dbReference type="GO" id="GO:0005886">
    <property type="term" value="C:plasma membrane"/>
    <property type="evidence" value="ECO:0007669"/>
    <property type="project" value="UniProtKB-SubCell"/>
</dbReference>
<dbReference type="AlphaFoldDB" id="A0A844B6T6"/>
<gene>
    <name evidence="11" type="ORF">GHT07_16520</name>
</gene>
<feature type="transmembrane region" description="Helical" evidence="9">
    <location>
        <begin position="9"/>
        <end position="31"/>
    </location>
</feature>
<keyword evidence="8 9" id="KW-0472">Membrane</keyword>
<keyword evidence="5 9" id="KW-0812">Transmembrane</keyword>
<evidence type="ECO:0000256" key="6">
    <source>
        <dbReference type="ARBA" id="ARBA00022927"/>
    </source>
</evidence>
<accession>A0A844B6T6</accession>
<evidence type="ECO:0000256" key="3">
    <source>
        <dbReference type="ARBA" id="ARBA00022475"/>
    </source>
</evidence>
<keyword evidence="12" id="KW-1185">Reference proteome</keyword>
<keyword evidence="4" id="KW-0997">Cell inner membrane</keyword>
<evidence type="ECO:0000256" key="2">
    <source>
        <dbReference type="ARBA" id="ARBA00022448"/>
    </source>
</evidence>
<dbReference type="GO" id="GO:0015031">
    <property type="term" value="P:protein transport"/>
    <property type="evidence" value="ECO:0007669"/>
    <property type="project" value="UniProtKB-KW"/>
</dbReference>
<sequence length="148" mass="15219">MVSNMQGRWVVAASTFLVWAIVAATCVYWGLKIASRSPPLAAPALVHTPAPVDPVSVARLMGWNPVQAVAVAAPSIASRFSLQGVVATGEQGGAALISVDGKPAKPFRTGSAIDGNLVLKSVESRKAVLSDGANGPAVVTLELPLRRP</sequence>
<evidence type="ECO:0000256" key="7">
    <source>
        <dbReference type="ARBA" id="ARBA00022989"/>
    </source>
</evidence>
<comment type="caution">
    <text evidence="11">The sequence shown here is derived from an EMBL/GenBank/DDBJ whole genome shotgun (WGS) entry which is preliminary data.</text>
</comment>
<dbReference type="Pfam" id="PF11356">
    <property type="entry name" value="T2SSC"/>
    <property type="match status" value="1"/>
</dbReference>
<keyword evidence="2" id="KW-0813">Transport</keyword>
<protein>
    <submittedName>
        <fullName evidence="11">General secretion pathway protein C</fullName>
    </submittedName>
</protein>
<keyword evidence="7 9" id="KW-1133">Transmembrane helix</keyword>
<evidence type="ECO:0000259" key="10">
    <source>
        <dbReference type="Pfam" id="PF11356"/>
    </source>
</evidence>
<evidence type="ECO:0000256" key="1">
    <source>
        <dbReference type="ARBA" id="ARBA00004533"/>
    </source>
</evidence>
<proteinExistence type="predicted"/>
<dbReference type="OrthoDB" id="9154044at2"/>